<organism evidence="3 4">
    <name type="scientific">Heterorhabditis bacteriophora</name>
    <name type="common">Entomopathogenic nematode worm</name>
    <dbReference type="NCBI Taxonomy" id="37862"/>
    <lineage>
        <taxon>Eukaryota</taxon>
        <taxon>Metazoa</taxon>
        <taxon>Ecdysozoa</taxon>
        <taxon>Nematoda</taxon>
        <taxon>Chromadorea</taxon>
        <taxon>Rhabditida</taxon>
        <taxon>Rhabditina</taxon>
        <taxon>Rhabditomorpha</taxon>
        <taxon>Strongyloidea</taxon>
        <taxon>Heterorhabditidae</taxon>
        <taxon>Heterorhabditis</taxon>
    </lineage>
</organism>
<dbReference type="PANTHER" id="PTHR21373:SF0">
    <property type="entry name" value="N-ALPHA-ACETYLTRANSFERASE 35, NATC AUXILIARY SUBUNIT"/>
    <property type="match status" value="1"/>
</dbReference>
<dbReference type="InterPro" id="IPR007244">
    <property type="entry name" value="Naa35_N"/>
</dbReference>
<dbReference type="InterPro" id="IPR057982">
    <property type="entry name" value="TPR_NAA35"/>
</dbReference>
<evidence type="ECO:0000256" key="1">
    <source>
        <dbReference type="ARBA" id="ARBA00030494"/>
    </source>
</evidence>
<dbReference type="WBParaSite" id="Hba_18796">
    <property type="protein sequence ID" value="Hba_18796"/>
    <property type="gene ID" value="Hba_18796"/>
</dbReference>
<evidence type="ECO:0000313" key="3">
    <source>
        <dbReference type="Proteomes" id="UP000095283"/>
    </source>
</evidence>
<reference evidence="4" key="1">
    <citation type="submission" date="2016-11" db="UniProtKB">
        <authorList>
            <consortium name="WormBaseParasite"/>
        </authorList>
    </citation>
    <scope>IDENTIFICATION</scope>
</reference>
<protein>
    <recommendedName>
        <fullName evidence="1">Protein MAK10 homolog</fullName>
    </recommendedName>
</protein>
<name>A0A1I7XM40_HETBA</name>
<dbReference type="Pfam" id="PF25789">
    <property type="entry name" value="TPR_NAA35"/>
    <property type="match status" value="1"/>
</dbReference>
<keyword evidence="3" id="KW-1185">Reference proteome</keyword>
<dbReference type="GO" id="GO:0031417">
    <property type="term" value="C:NatC complex"/>
    <property type="evidence" value="ECO:0007669"/>
    <property type="project" value="InterPro"/>
</dbReference>
<dbReference type="Proteomes" id="UP000095283">
    <property type="component" value="Unplaced"/>
</dbReference>
<evidence type="ECO:0000313" key="4">
    <source>
        <dbReference type="WBParaSite" id="Hba_18796"/>
    </source>
</evidence>
<sequence>MWNADSERLRFEHRMSGLSSIGPPLHMSYADYLIHSKVEELYHSEENVLLKNAIKSFDAARLQFEKLEDRPEMSDMIKPLVRVCRSNIVAARMLASGKVVDRRFEWQFPTDSPMFPVLKMSTHPSEPTKL</sequence>
<accession>A0A1I7XM40</accession>
<evidence type="ECO:0000259" key="2">
    <source>
        <dbReference type="Pfam" id="PF25789"/>
    </source>
</evidence>
<proteinExistence type="predicted"/>
<dbReference type="PANTHER" id="PTHR21373">
    <property type="entry name" value="GLUCOSE REPRESSIBLE PROTEIN MAK10"/>
    <property type="match status" value="1"/>
</dbReference>
<dbReference type="AlphaFoldDB" id="A0A1I7XM40"/>
<feature type="domain" description="NAA35-like TPR repeats" evidence="2">
    <location>
        <begin position="5"/>
        <end position="117"/>
    </location>
</feature>